<proteinExistence type="predicted"/>
<dbReference type="AlphaFoldDB" id="A0A8T2A4N7"/>
<feature type="chain" id="PRO_5035944301" evidence="1">
    <location>
        <begin position="30"/>
        <end position="79"/>
    </location>
</feature>
<dbReference type="EMBL" id="JAEFBK010000009">
    <property type="protein sequence ID" value="KAG7567625.1"/>
    <property type="molecule type" value="Genomic_DNA"/>
</dbReference>
<comment type="caution">
    <text evidence="2">The sequence shown here is derived from an EMBL/GenBank/DDBJ whole genome shotgun (WGS) entry which is preliminary data.</text>
</comment>
<keyword evidence="3" id="KW-1185">Reference proteome</keyword>
<evidence type="ECO:0000313" key="3">
    <source>
        <dbReference type="Proteomes" id="UP000694240"/>
    </source>
</evidence>
<keyword evidence="1" id="KW-0732">Signal</keyword>
<name>A0A8T2A4N7_9BRAS</name>
<gene>
    <name evidence="2" type="ORF">ISN45_Aa04g004800</name>
</gene>
<organism evidence="2 3">
    <name type="scientific">Arabidopsis thaliana x Arabidopsis arenosa</name>
    <dbReference type="NCBI Taxonomy" id="1240361"/>
    <lineage>
        <taxon>Eukaryota</taxon>
        <taxon>Viridiplantae</taxon>
        <taxon>Streptophyta</taxon>
        <taxon>Embryophyta</taxon>
        <taxon>Tracheophyta</taxon>
        <taxon>Spermatophyta</taxon>
        <taxon>Magnoliopsida</taxon>
        <taxon>eudicotyledons</taxon>
        <taxon>Gunneridae</taxon>
        <taxon>Pentapetalae</taxon>
        <taxon>rosids</taxon>
        <taxon>malvids</taxon>
        <taxon>Brassicales</taxon>
        <taxon>Brassicaceae</taxon>
        <taxon>Camelineae</taxon>
        <taxon>Arabidopsis</taxon>
    </lineage>
</organism>
<dbReference type="Proteomes" id="UP000694240">
    <property type="component" value="Chromosome 9"/>
</dbReference>
<evidence type="ECO:0000256" key="1">
    <source>
        <dbReference type="SAM" id="SignalP"/>
    </source>
</evidence>
<evidence type="ECO:0000313" key="2">
    <source>
        <dbReference type="EMBL" id="KAG7567625.1"/>
    </source>
</evidence>
<reference evidence="2 3" key="1">
    <citation type="submission" date="2020-12" db="EMBL/GenBank/DDBJ databases">
        <title>Concerted genomic and epigenomic changes stabilize Arabidopsis allopolyploids.</title>
        <authorList>
            <person name="Chen Z."/>
        </authorList>
    </citation>
    <scope>NUCLEOTIDE SEQUENCE [LARGE SCALE GENOMIC DNA]</scope>
    <source>
        <strain evidence="2">Allo738</strain>
        <tissue evidence="2">Leaf</tissue>
    </source>
</reference>
<feature type="signal peptide" evidence="1">
    <location>
        <begin position="1"/>
        <end position="29"/>
    </location>
</feature>
<accession>A0A8T2A4N7</accession>
<protein>
    <submittedName>
        <fullName evidence="2">Uncharacterized protein</fullName>
    </submittedName>
</protein>
<sequence length="79" mass="8262">MAKTINSVCLTTILMIIFVISTGIPKSEAACFTFKGECSVTPPCSSSGNCKTCCQAAWGSGACGKCELEGSELHCHCYT</sequence>